<dbReference type="AlphaFoldDB" id="A0A1H1ICS8"/>
<dbReference type="Pfam" id="PF00589">
    <property type="entry name" value="Phage_integrase"/>
    <property type="match status" value="1"/>
</dbReference>
<evidence type="ECO:0000256" key="1">
    <source>
        <dbReference type="ARBA" id="ARBA00023172"/>
    </source>
</evidence>
<dbReference type="InterPro" id="IPR002104">
    <property type="entry name" value="Integrase_catalytic"/>
</dbReference>
<proteinExistence type="predicted"/>
<dbReference type="InterPro" id="IPR011010">
    <property type="entry name" value="DNA_brk_join_enz"/>
</dbReference>
<dbReference type="OrthoDB" id="9147145at2"/>
<evidence type="ECO:0000313" key="2">
    <source>
        <dbReference type="EMBL" id="SDR35513.1"/>
    </source>
</evidence>
<keyword evidence="3" id="KW-1185">Reference proteome</keyword>
<dbReference type="Gene3D" id="1.10.443.10">
    <property type="entry name" value="Intergrase catalytic core"/>
    <property type="match status" value="1"/>
</dbReference>
<evidence type="ECO:0000313" key="3">
    <source>
        <dbReference type="Proteomes" id="UP000199570"/>
    </source>
</evidence>
<reference evidence="3" key="1">
    <citation type="submission" date="2016-10" db="EMBL/GenBank/DDBJ databases">
        <authorList>
            <person name="Varghese N."/>
            <person name="Submissions S."/>
        </authorList>
    </citation>
    <scope>NUCLEOTIDE SEQUENCE [LARGE SCALE GENOMIC DNA]</scope>
    <source>
        <strain evidence="3">BS3775</strain>
    </source>
</reference>
<dbReference type="InterPro" id="IPR013762">
    <property type="entry name" value="Integrase-like_cat_sf"/>
</dbReference>
<dbReference type="Proteomes" id="UP000199570">
    <property type="component" value="Unassembled WGS sequence"/>
</dbReference>
<dbReference type="RefSeq" id="WP_090326262.1">
    <property type="nucleotide sequence ID" value="NZ_FNKJ01000003.1"/>
</dbReference>
<sequence length="718" mass="81778">MNESEFNLLSKFGSLRTWFAPTPDNHEVLFRQPADESIVNATSQLQALAYYEALMALPVARKDKRKGSQSLFKDMVWDFNPNYPDAARNVKGAKLRMDWSKYPDVNSVVLLEMKVAFYLYYLAPTHIYGGASRKKKHKKVNTIVANFQHGMRFLNEMSLRDQQEFGKDYVLHSGLGIKNFDLMSYQDAAKSHEFPYSADLRVFFYVIRSPFLAENLFGGYLPYVDLDVLEWKYVSGVKEDEDNGKDAAPVTSEVLPNSVFERSSYSASMLVVDFLATLGEPIVDIDTLRRRNARQFKRAESHGLSNRLMKMYTFMRLKQKGYSDEHMASVMGGMPDEFLTQRRSKDQNRTTISKQTLVKLSEGRLNDALRVYLNQVNYSCCYLVAQYTGMRPSELSNIILDDALEEDGAYWLIKSHVVKHRESYGKLFDDTWVAIPIIRDAIAAAQICARYKQSPYLFSSVDTVGPGETSSPLESSGLRYQLSTFFEQVLPEDECQSLVFTPYMLRHTLAYQLYRADVGLPFISHQLKHFGEVVGGYQNRGYSAVTLVYGHIGDIIEMGGRKKSTNQYRHMAEKEVVRLHYDPEGSYAGTNATAHKARNQALFKMYQDAGFSAEEVFEVLVAKGIAIVNIGMGMCYGGRVEDFDESLPCIGGLRCNPNRCQNSVITKAHAPKWREIYTQNQMLLTDPLYQDRLDQIHEVINEAKGVLVYLGEKLELEV</sequence>
<dbReference type="PROSITE" id="PS51898">
    <property type="entry name" value="TYR_RECOMBINASE"/>
    <property type="match status" value="1"/>
</dbReference>
<dbReference type="GO" id="GO:0015074">
    <property type="term" value="P:DNA integration"/>
    <property type="evidence" value="ECO:0007669"/>
    <property type="project" value="InterPro"/>
</dbReference>
<protein>
    <submittedName>
        <fullName evidence="2">Phage integrase family protein</fullName>
    </submittedName>
</protein>
<dbReference type="GO" id="GO:0006310">
    <property type="term" value="P:DNA recombination"/>
    <property type="evidence" value="ECO:0007669"/>
    <property type="project" value="UniProtKB-KW"/>
</dbReference>
<name>A0A1H1ICS8_9PSED</name>
<keyword evidence="1" id="KW-0233">DNA recombination</keyword>
<dbReference type="EMBL" id="FNKJ01000003">
    <property type="protein sequence ID" value="SDR35513.1"/>
    <property type="molecule type" value="Genomic_DNA"/>
</dbReference>
<dbReference type="GO" id="GO:0003677">
    <property type="term" value="F:DNA binding"/>
    <property type="evidence" value="ECO:0007669"/>
    <property type="project" value="InterPro"/>
</dbReference>
<dbReference type="SUPFAM" id="SSF56349">
    <property type="entry name" value="DNA breaking-rejoining enzymes"/>
    <property type="match status" value="1"/>
</dbReference>
<gene>
    <name evidence="2" type="ORF">SAMN04490195_5229</name>
</gene>
<organism evidence="2 3">
    <name type="scientific">Pseudomonas moorei</name>
    <dbReference type="NCBI Taxonomy" id="395599"/>
    <lineage>
        <taxon>Bacteria</taxon>
        <taxon>Pseudomonadati</taxon>
        <taxon>Pseudomonadota</taxon>
        <taxon>Gammaproteobacteria</taxon>
        <taxon>Pseudomonadales</taxon>
        <taxon>Pseudomonadaceae</taxon>
        <taxon>Pseudomonas</taxon>
    </lineage>
</organism>
<accession>A0A1H1ICS8</accession>